<protein>
    <submittedName>
        <fullName evidence="1">Rrf2 family transcriptional regulator</fullName>
    </submittedName>
</protein>
<reference evidence="1 2" key="1">
    <citation type="submission" date="2019-01" db="EMBL/GenBank/DDBJ databases">
        <title>Complete genome sequencing of Aequorivita sp. H23M31.</title>
        <authorList>
            <person name="Bae J.-W."/>
        </authorList>
    </citation>
    <scope>NUCLEOTIDE SEQUENCE [LARGE SCALE GENOMIC DNA]</scope>
    <source>
        <strain evidence="1 2">H23M31</strain>
    </source>
</reference>
<dbReference type="OrthoDB" id="9808360at2"/>
<dbReference type="KEGG" id="aev:EI546_05745"/>
<dbReference type="PANTHER" id="PTHR33221">
    <property type="entry name" value="WINGED HELIX-TURN-HELIX TRANSCRIPTIONAL REGULATOR, RRF2 FAMILY"/>
    <property type="match status" value="1"/>
</dbReference>
<dbReference type="RefSeq" id="WP_128249647.1">
    <property type="nucleotide sequence ID" value="NZ_CP034951.1"/>
</dbReference>
<accession>A0A410G1Z4</accession>
<proteinExistence type="predicted"/>
<dbReference type="InterPro" id="IPR000944">
    <property type="entry name" value="Tscrpt_reg_Rrf2"/>
</dbReference>
<dbReference type="GO" id="GO:0005829">
    <property type="term" value="C:cytosol"/>
    <property type="evidence" value="ECO:0007669"/>
    <property type="project" value="TreeGrafter"/>
</dbReference>
<organism evidence="1 2">
    <name type="scientific">Aequorivita ciconiae</name>
    <dbReference type="NCBI Taxonomy" id="2494375"/>
    <lineage>
        <taxon>Bacteria</taxon>
        <taxon>Pseudomonadati</taxon>
        <taxon>Bacteroidota</taxon>
        <taxon>Flavobacteriia</taxon>
        <taxon>Flavobacteriales</taxon>
        <taxon>Flavobacteriaceae</taxon>
        <taxon>Aequorivita</taxon>
    </lineage>
</organism>
<dbReference type="Pfam" id="PF02082">
    <property type="entry name" value="Rrf2"/>
    <property type="match status" value="1"/>
</dbReference>
<dbReference type="PROSITE" id="PS51197">
    <property type="entry name" value="HTH_RRF2_2"/>
    <property type="match status" value="1"/>
</dbReference>
<dbReference type="Gene3D" id="1.10.10.10">
    <property type="entry name" value="Winged helix-like DNA-binding domain superfamily/Winged helix DNA-binding domain"/>
    <property type="match status" value="1"/>
</dbReference>
<dbReference type="PROSITE" id="PS01332">
    <property type="entry name" value="HTH_RRF2_1"/>
    <property type="match status" value="1"/>
</dbReference>
<dbReference type="GO" id="GO:0003700">
    <property type="term" value="F:DNA-binding transcription factor activity"/>
    <property type="evidence" value="ECO:0007669"/>
    <property type="project" value="TreeGrafter"/>
</dbReference>
<name>A0A410G1Z4_9FLAO</name>
<dbReference type="NCBIfam" id="TIGR00738">
    <property type="entry name" value="rrf2_super"/>
    <property type="match status" value="1"/>
</dbReference>
<sequence length="142" mass="15422">MFSKACEYGIRAVLFIAKESQKDLRPNIAEISKAVDSPVPFTAKICQQLARAGIILSKKGPNGGFYLKKDSELKLIDIVAAIDGYSIFDGCCLGLAECSSSHPCPVHDQFMDIRGGLKDMCENTTVIGLAMDLNEGETYLKV</sequence>
<dbReference type="InterPro" id="IPR036390">
    <property type="entry name" value="WH_DNA-bd_sf"/>
</dbReference>
<dbReference type="EMBL" id="CP034951">
    <property type="protein sequence ID" value="QAA81259.1"/>
    <property type="molecule type" value="Genomic_DNA"/>
</dbReference>
<dbReference type="InterPro" id="IPR036388">
    <property type="entry name" value="WH-like_DNA-bd_sf"/>
</dbReference>
<keyword evidence="2" id="KW-1185">Reference proteome</keyword>
<dbReference type="AlphaFoldDB" id="A0A410G1Z4"/>
<dbReference type="InterPro" id="IPR030489">
    <property type="entry name" value="TR_Rrf2-type_CS"/>
</dbReference>
<evidence type="ECO:0000313" key="2">
    <source>
        <dbReference type="Proteomes" id="UP000285517"/>
    </source>
</evidence>
<dbReference type="Proteomes" id="UP000285517">
    <property type="component" value="Chromosome"/>
</dbReference>
<gene>
    <name evidence="1" type="ORF">EI546_05745</name>
</gene>
<dbReference type="SUPFAM" id="SSF46785">
    <property type="entry name" value="Winged helix' DNA-binding domain"/>
    <property type="match status" value="1"/>
</dbReference>
<dbReference type="PANTHER" id="PTHR33221:SF13">
    <property type="entry name" value="TRANSCRIPTIONAL REGULATOR-RELATED"/>
    <property type="match status" value="1"/>
</dbReference>
<evidence type="ECO:0000313" key="1">
    <source>
        <dbReference type="EMBL" id="QAA81259.1"/>
    </source>
</evidence>